<evidence type="ECO:0000313" key="3">
    <source>
        <dbReference type="EMBL" id="CRK91344.1"/>
    </source>
</evidence>
<dbReference type="AlphaFoldDB" id="A0A1J1HTE7"/>
<evidence type="ECO:0000256" key="1">
    <source>
        <dbReference type="SAM" id="Coils"/>
    </source>
</evidence>
<name>A0A1J1HTE7_9DIPT</name>
<keyword evidence="4" id="KW-1185">Reference proteome</keyword>
<sequence>MSNSLASALKQGQKINYDRCHSKLKSVKPLHDENKEVEDEVKIRKILYPSTRRKYPKCCHQNDFVLSRENLSSEDYLNFLSKPKKRVPEGFPRWIEKKIPPCTNLINSLAHPKMHKLLETFQTHLHHLSIFEIESFLKKMFEKDYLTPEEVFRSTKQTNIENKVRAQRRLKKMKKLCRRIECQSKKEEQNYIKNIIEKLTCSTLNQQESHEPQSKLTEDILTQICLIMKQKVPQKNSHDLIGQIFYKLANKIASSLEDLITESGFKIISSNDNFECDAGKRKNCLEIVQYQSEVSERNENESETKEYESEEDTESDEDSDGEFDQSKDNQNDELEEIERKISFLNNSQVNFDVDECRELLNKAEALLAAIAKRAEGKAARKAKRDAVKKAKKKNKGGMECLGNVNRKPQWQVEWSEKK</sequence>
<keyword evidence="1" id="KW-0175">Coiled coil</keyword>
<evidence type="ECO:0000256" key="2">
    <source>
        <dbReference type="SAM" id="MobiDB-lite"/>
    </source>
</evidence>
<feature type="compositionally biased region" description="Basic and acidic residues" evidence="2">
    <location>
        <begin position="294"/>
        <end position="307"/>
    </location>
</feature>
<gene>
    <name evidence="3" type="ORF">CLUMA_CG005017</name>
</gene>
<dbReference type="OrthoDB" id="10612574at2759"/>
<evidence type="ECO:0000313" key="4">
    <source>
        <dbReference type="Proteomes" id="UP000183832"/>
    </source>
</evidence>
<feature type="coiled-coil region" evidence="1">
    <location>
        <begin position="163"/>
        <end position="190"/>
    </location>
</feature>
<feature type="region of interest" description="Disordered" evidence="2">
    <location>
        <begin position="381"/>
        <end position="404"/>
    </location>
</feature>
<feature type="compositionally biased region" description="Acidic residues" evidence="2">
    <location>
        <begin position="308"/>
        <end position="323"/>
    </location>
</feature>
<accession>A0A1J1HTE7</accession>
<organism evidence="3 4">
    <name type="scientific">Clunio marinus</name>
    <dbReference type="NCBI Taxonomy" id="568069"/>
    <lineage>
        <taxon>Eukaryota</taxon>
        <taxon>Metazoa</taxon>
        <taxon>Ecdysozoa</taxon>
        <taxon>Arthropoda</taxon>
        <taxon>Hexapoda</taxon>
        <taxon>Insecta</taxon>
        <taxon>Pterygota</taxon>
        <taxon>Neoptera</taxon>
        <taxon>Endopterygota</taxon>
        <taxon>Diptera</taxon>
        <taxon>Nematocera</taxon>
        <taxon>Chironomoidea</taxon>
        <taxon>Chironomidae</taxon>
        <taxon>Clunio</taxon>
    </lineage>
</organism>
<dbReference type="STRING" id="568069.A0A1J1HTE7"/>
<protein>
    <submittedName>
        <fullName evidence="3">CLUMA_CG005017, isoform A</fullName>
    </submittedName>
</protein>
<dbReference type="EMBL" id="CVRI01000020">
    <property type="protein sequence ID" value="CRK91344.1"/>
    <property type="molecule type" value="Genomic_DNA"/>
</dbReference>
<feature type="region of interest" description="Disordered" evidence="2">
    <location>
        <begin position="293"/>
        <end position="330"/>
    </location>
</feature>
<reference evidence="3 4" key="1">
    <citation type="submission" date="2015-04" db="EMBL/GenBank/DDBJ databases">
        <authorList>
            <person name="Syromyatnikov M.Y."/>
            <person name="Popov V.N."/>
        </authorList>
    </citation>
    <scope>NUCLEOTIDE SEQUENCE [LARGE SCALE GENOMIC DNA]</scope>
</reference>
<dbReference type="Proteomes" id="UP000183832">
    <property type="component" value="Unassembled WGS sequence"/>
</dbReference>
<proteinExistence type="predicted"/>